<dbReference type="AlphaFoldDB" id="A0A2T1DA91"/>
<comment type="caution">
    <text evidence="1">The sequence shown here is derived from an EMBL/GenBank/DDBJ whole genome shotgun (WGS) entry which is preliminary data.</text>
</comment>
<dbReference type="Gene3D" id="3.40.50.1000">
    <property type="entry name" value="HAD superfamily/HAD-like"/>
    <property type="match status" value="1"/>
</dbReference>
<gene>
    <name evidence="1" type="ORF">C7B65_19000</name>
</gene>
<dbReference type="GO" id="GO:0008967">
    <property type="term" value="F:phosphoglycolate phosphatase activity"/>
    <property type="evidence" value="ECO:0007669"/>
    <property type="project" value="TreeGrafter"/>
</dbReference>
<dbReference type="NCBIfam" id="TIGR01549">
    <property type="entry name" value="HAD-SF-IA-v1"/>
    <property type="match status" value="1"/>
</dbReference>
<keyword evidence="1" id="KW-0378">Hydrolase</keyword>
<accession>A0A2T1DA91</accession>
<dbReference type="InterPro" id="IPR023214">
    <property type="entry name" value="HAD_sf"/>
</dbReference>
<name>A0A2T1DA91_9CYAN</name>
<keyword evidence="2" id="KW-1185">Reference proteome</keyword>
<dbReference type="SUPFAM" id="SSF56784">
    <property type="entry name" value="HAD-like"/>
    <property type="match status" value="1"/>
</dbReference>
<organism evidence="1 2">
    <name type="scientific">Phormidesmis priestleyi ULC007</name>
    <dbReference type="NCBI Taxonomy" id="1920490"/>
    <lineage>
        <taxon>Bacteria</taxon>
        <taxon>Bacillati</taxon>
        <taxon>Cyanobacteriota</taxon>
        <taxon>Cyanophyceae</taxon>
        <taxon>Leptolyngbyales</taxon>
        <taxon>Leptolyngbyaceae</taxon>
        <taxon>Phormidesmis</taxon>
    </lineage>
</organism>
<evidence type="ECO:0000313" key="1">
    <source>
        <dbReference type="EMBL" id="PSB17364.1"/>
    </source>
</evidence>
<dbReference type="SFLD" id="SFLDS00003">
    <property type="entry name" value="Haloacid_Dehalogenase"/>
    <property type="match status" value="1"/>
</dbReference>
<dbReference type="NCBIfam" id="TIGR01509">
    <property type="entry name" value="HAD-SF-IA-v3"/>
    <property type="match status" value="1"/>
</dbReference>
<dbReference type="InterPro" id="IPR006439">
    <property type="entry name" value="HAD-SF_hydro_IA"/>
</dbReference>
<dbReference type="InterPro" id="IPR036412">
    <property type="entry name" value="HAD-like_sf"/>
</dbReference>
<dbReference type="Proteomes" id="UP000238634">
    <property type="component" value="Unassembled WGS sequence"/>
</dbReference>
<dbReference type="RefSeq" id="WP_073074297.1">
    <property type="nucleotide sequence ID" value="NZ_MPPI01000033.1"/>
</dbReference>
<dbReference type="PANTHER" id="PTHR43434:SF1">
    <property type="entry name" value="PHOSPHOGLYCOLATE PHOSPHATASE"/>
    <property type="match status" value="1"/>
</dbReference>
<dbReference type="GO" id="GO:0006281">
    <property type="term" value="P:DNA repair"/>
    <property type="evidence" value="ECO:0007669"/>
    <property type="project" value="TreeGrafter"/>
</dbReference>
<reference evidence="1 2" key="1">
    <citation type="submission" date="2018-02" db="EMBL/GenBank/DDBJ databases">
        <authorList>
            <person name="Cohen D.B."/>
            <person name="Kent A.D."/>
        </authorList>
    </citation>
    <scope>NUCLEOTIDE SEQUENCE [LARGE SCALE GENOMIC DNA]</scope>
    <source>
        <strain evidence="1 2">ULC007</strain>
    </source>
</reference>
<dbReference type="InterPro" id="IPR050155">
    <property type="entry name" value="HAD-like_hydrolase_sf"/>
</dbReference>
<dbReference type="InterPro" id="IPR023198">
    <property type="entry name" value="PGP-like_dom2"/>
</dbReference>
<dbReference type="GO" id="GO:0005829">
    <property type="term" value="C:cytosol"/>
    <property type="evidence" value="ECO:0007669"/>
    <property type="project" value="TreeGrafter"/>
</dbReference>
<dbReference type="PANTHER" id="PTHR43434">
    <property type="entry name" value="PHOSPHOGLYCOLATE PHOSPHATASE"/>
    <property type="match status" value="1"/>
</dbReference>
<evidence type="ECO:0000313" key="2">
    <source>
        <dbReference type="Proteomes" id="UP000238634"/>
    </source>
</evidence>
<protein>
    <submittedName>
        <fullName evidence="1">HAD family hydrolase</fullName>
    </submittedName>
</protein>
<dbReference type="EMBL" id="PVWG01000029">
    <property type="protein sequence ID" value="PSB17364.1"/>
    <property type="molecule type" value="Genomic_DNA"/>
</dbReference>
<dbReference type="Gene3D" id="1.10.150.240">
    <property type="entry name" value="Putative phosphatase, domain 2"/>
    <property type="match status" value="1"/>
</dbReference>
<sequence length="246" mass="26402">MATIQCGAKTFYNVEAVLFDKDGTLADSRDFLVALALQRSRFVEAQVPGVKESLLKTFGLVDGRVNPVGLIAVSTRQEDEIATAACIAATGRDWIEAKTIAHTALLDADRALPCKAELTPLFEGARLLLKSLVGSDLKIGVLSADTEENVQDFVKLYDLAAYFQVQMGSRNGLSKPDPRLLHLACQALKVSPAATLLIGDSSADIELARRGGAIASVGVTWGGTHPHQLANADVIVDRFEQIHQIH</sequence>
<proteinExistence type="predicted"/>
<reference evidence="1 2" key="2">
    <citation type="submission" date="2018-03" db="EMBL/GenBank/DDBJ databases">
        <title>The ancient ancestry and fast evolution of plastids.</title>
        <authorList>
            <person name="Moore K.R."/>
            <person name="Magnabosco C."/>
            <person name="Momper L."/>
            <person name="Gold D.A."/>
            <person name="Bosak T."/>
            <person name="Fournier G.P."/>
        </authorList>
    </citation>
    <scope>NUCLEOTIDE SEQUENCE [LARGE SCALE GENOMIC DNA]</scope>
    <source>
        <strain evidence="1 2">ULC007</strain>
    </source>
</reference>
<dbReference type="Pfam" id="PF00702">
    <property type="entry name" value="Hydrolase"/>
    <property type="match status" value="1"/>
</dbReference>
<dbReference type="STRING" id="1920490.GCA_001895925_01876"/>
<dbReference type="SFLD" id="SFLDG01129">
    <property type="entry name" value="C1.5:_HAD__Beta-PGM__Phosphata"/>
    <property type="match status" value="1"/>
</dbReference>
<dbReference type="OrthoDB" id="9797743at2"/>